<feature type="binding site" evidence="8">
    <location>
        <position position="18"/>
    </location>
    <ligand>
        <name>Mg(2+)</name>
        <dbReference type="ChEBI" id="CHEBI:18420"/>
    </ligand>
</feature>
<comment type="pathway">
    <text evidence="8">Cofactor biosynthesis; biotin biosynthesis; biotin from 7,8-diaminononanoate: step 1/2.</text>
</comment>
<dbReference type="SUPFAM" id="SSF52540">
    <property type="entry name" value="P-loop containing nucleoside triphosphate hydrolases"/>
    <property type="match status" value="1"/>
</dbReference>
<gene>
    <name evidence="8 9" type="primary">bioD</name>
    <name evidence="9" type="ORF">H8B22_05200</name>
</gene>
<comment type="caution">
    <text evidence="8">Lacks conserved residue(s) required for the propagation of feature annotation.</text>
</comment>
<dbReference type="UniPathway" id="UPA00078">
    <property type="reaction ID" value="UER00161"/>
</dbReference>
<dbReference type="PANTHER" id="PTHR43210">
    <property type="entry name" value="DETHIOBIOTIN SYNTHETASE"/>
    <property type="match status" value="1"/>
</dbReference>
<sequence>MAMRACYVTGTDTGIGKSFASAALLHALRARGGRAVGMKPVASGCEATAEGLRNEDALLLQQASDPMPPYADVNPYALANPLAPELAAADAGVTLALPPITHAYARLAAIADTVVVEGVGGWAAPLTASLDQVDLVRALELPVVMVVGLRLGCISHARLTARAIEADGVRLIGWIANDIDPAMARMDDNFAILQRVLPAPCWGRLPHAPGAAAREIARHLSPAI</sequence>
<name>A0A7H0G1D8_9GAMM</name>
<feature type="binding site" evidence="8">
    <location>
        <begin position="177"/>
        <end position="178"/>
    </location>
    <ligand>
        <name>ATP</name>
        <dbReference type="ChEBI" id="CHEBI:30616"/>
    </ligand>
</feature>
<proteinExistence type="inferred from homology"/>
<organism evidence="9 10">
    <name type="scientific">Agrilutibacter terrestris</name>
    <dbReference type="NCBI Taxonomy" id="2865112"/>
    <lineage>
        <taxon>Bacteria</taxon>
        <taxon>Pseudomonadati</taxon>
        <taxon>Pseudomonadota</taxon>
        <taxon>Gammaproteobacteria</taxon>
        <taxon>Lysobacterales</taxon>
        <taxon>Lysobacteraceae</taxon>
        <taxon>Agrilutibacter</taxon>
    </lineage>
</organism>
<dbReference type="AlphaFoldDB" id="A0A7H0G1D8"/>
<evidence type="ECO:0000256" key="4">
    <source>
        <dbReference type="ARBA" id="ARBA00022741"/>
    </source>
</evidence>
<protein>
    <recommendedName>
        <fullName evidence="8">ATP-dependent dethiobiotin synthetase BioD</fullName>
        <ecNumber evidence="8">6.3.3.3</ecNumber>
    </recommendedName>
    <alternativeName>
        <fullName evidence="8">DTB synthetase</fullName>
        <shortName evidence="8">DTBS</shortName>
    </alternativeName>
    <alternativeName>
        <fullName evidence="8">Dethiobiotin synthase</fullName>
    </alternativeName>
</protein>
<keyword evidence="6 8" id="KW-0067">ATP-binding</keyword>
<dbReference type="GO" id="GO:0005829">
    <property type="term" value="C:cytosol"/>
    <property type="evidence" value="ECO:0007669"/>
    <property type="project" value="TreeGrafter"/>
</dbReference>
<evidence type="ECO:0000256" key="7">
    <source>
        <dbReference type="ARBA" id="ARBA00022842"/>
    </source>
</evidence>
<comment type="catalytic activity">
    <reaction evidence="8">
        <text>(7R,8S)-7,8-diammoniononanoate + CO2 + ATP = (4R,5S)-dethiobiotin + ADP + phosphate + 3 H(+)</text>
        <dbReference type="Rhea" id="RHEA:15805"/>
        <dbReference type="ChEBI" id="CHEBI:15378"/>
        <dbReference type="ChEBI" id="CHEBI:16526"/>
        <dbReference type="ChEBI" id="CHEBI:30616"/>
        <dbReference type="ChEBI" id="CHEBI:43474"/>
        <dbReference type="ChEBI" id="CHEBI:149469"/>
        <dbReference type="ChEBI" id="CHEBI:149473"/>
        <dbReference type="ChEBI" id="CHEBI:456216"/>
        <dbReference type="EC" id="6.3.3.3"/>
    </reaction>
</comment>
<feature type="binding site" evidence="8">
    <location>
        <position position="56"/>
    </location>
    <ligand>
        <name>Mg(2+)</name>
        <dbReference type="ChEBI" id="CHEBI:18420"/>
    </ligand>
</feature>
<dbReference type="EMBL" id="CP060820">
    <property type="protein sequence ID" value="QNP42104.1"/>
    <property type="molecule type" value="Genomic_DNA"/>
</dbReference>
<dbReference type="GO" id="GO:0009102">
    <property type="term" value="P:biotin biosynthetic process"/>
    <property type="evidence" value="ECO:0007669"/>
    <property type="project" value="UniProtKB-UniRule"/>
</dbReference>
<feature type="binding site" evidence="8">
    <location>
        <position position="56"/>
    </location>
    <ligand>
        <name>ATP</name>
        <dbReference type="ChEBI" id="CHEBI:30616"/>
    </ligand>
</feature>
<evidence type="ECO:0000256" key="2">
    <source>
        <dbReference type="ARBA" id="ARBA00022598"/>
    </source>
</evidence>
<reference evidence="9 10" key="1">
    <citation type="submission" date="2020-08" db="EMBL/GenBank/DDBJ databases">
        <title>Lysobacter sp. II4 sp. nov., isolated from soil.</title>
        <authorList>
            <person name="Woo C.Y."/>
            <person name="Kim J."/>
        </authorList>
    </citation>
    <scope>NUCLEOTIDE SEQUENCE [LARGE SCALE GENOMIC DNA]</scope>
    <source>
        <strain evidence="9 10">II4</strain>
    </source>
</reference>
<dbReference type="Proteomes" id="UP000516018">
    <property type="component" value="Chromosome"/>
</dbReference>
<dbReference type="InterPro" id="IPR004472">
    <property type="entry name" value="DTB_synth_BioD"/>
</dbReference>
<keyword evidence="2 8" id="KW-0436">Ligase</keyword>
<comment type="subcellular location">
    <subcellularLocation>
        <location evidence="8">Cytoplasm</location>
    </subcellularLocation>
</comment>
<dbReference type="EC" id="6.3.3.3" evidence="8"/>
<dbReference type="PANTHER" id="PTHR43210:SF5">
    <property type="entry name" value="DETHIOBIOTIN SYNTHETASE"/>
    <property type="match status" value="1"/>
</dbReference>
<comment type="subunit">
    <text evidence="8">Homodimer.</text>
</comment>
<evidence type="ECO:0000313" key="9">
    <source>
        <dbReference type="EMBL" id="QNP42104.1"/>
    </source>
</evidence>
<evidence type="ECO:0000256" key="6">
    <source>
        <dbReference type="ARBA" id="ARBA00022840"/>
    </source>
</evidence>
<accession>A0A7H0G1D8</accession>
<dbReference type="KEGG" id="lsx:H8B22_05200"/>
<feature type="binding site" evidence="8">
    <location>
        <begin position="14"/>
        <end position="19"/>
    </location>
    <ligand>
        <name>ATP</name>
        <dbReference type="ChEBI" id="CHEBI:30616"/>
    </ligand>
</feature>
<comment type="cofactor">
    <cofactor evidence="8">
        <name>Mg(2+)</name>
        <dbReference type="ChEBI" id="CHEBI:18420"/>
    </cofactor>
</comment>
<keyword evidence="10" id="KW-1185">Reference proteome</keyword>
<feature type="binding site" evidence="8">
    <location>
        <position position="117"/>
    </location>
    <ligand>
        <name>Mg(2+)</name>
        <dbReference type="ChEBI" id="CHEBI:18420"/>
    </ligand>
</feature>
<keyword evidence="1 8" id="KW-0963">Cytoplasm</keyword>
<keyword evidence="4 8" id="KW-0547">Nucleotide-binding</keyword>
<keyword evidence="5 8" id="KW-0093">Biotin biosynthesis</keyword>
<dbReference type="FunFam" id="3.40.50.300:FF:000292">
    <property type="entry name" value="ATP-dependent dethiobiotin synthetase BioD"/>
    <property type="match status" value="1"/>
</dbReference>
<evidence type="ECO:0000313" key="10">
    <source>
        <dbReference type="Proteomes" id="UP000516018"/>
    </source>
</evidence>
<dbReference type="GO" id="GO:0005524">
    <property type="term" value="F:ATP binding"/>
    <property type="evidence" value="ECO:0007669"/>
    <property type="project" value="UniProtKB-UniRule"/>
</dbReference>
<dbReference type="HAMAP" id="MF_00336">
    <property type="entry name" value="BioD"/>
    <property type="match status" value="1"/>
</dbReference>
<keyword evidence="7 8" id="KW-0460">Magnesium</keyword>
<comment type="similarity">
    <text evidence="8">Belongs to the dethiobiotin synthetase family.</text>
</comment>
<evidence type="ECO:0000256" key="1">
    <source>
        <dbReference type="ARBA" id="ARBA00022490"/>
    </source>
</evidence>
<dbReference type="GO" id="GO:0042803">
    <property type="term" value="F:protein homodimerization activity"/>
    <property type="evidence" value="ECO:0007669"/>
    <property type="project" value="UniProtKB-ARBA"/>
</dbReference>
<dbReference type="PIRSF" id="PIRSF006755">
    <property type="entry name" value="DTB_synth"/>
    <property type="match status" value="1"/>
</dbReference>
<dbReference type="Gene3D" id="3.40.50.300">
    <property type="entry name" value="P-loop containing nucleotide triphosphate hydrolases"/>
    <property type="match status" value="1"/>
</dbReference>
<dbReference type="GO" id="GO:0000287">
    <property type="term" value="F:magnesium ion binding"/>
    <property type="evidence" value="ECO:0007669"/>
    <property type="project" value="UniProtKB-UniRule"/>
</dbReference>
<feature type="binding site" evidence="8">
    <location>
        <position position="43"/>
    </location>
    <ligand>
        <name>substrate</name>
    </ligand>
</feature>
<dbReference type="NCBIfam" id="TIGR00347">
    <property type="entry name" value="bioD"/>
    <property type="match status" value="1"/>
</dbReference>
<dbReference type="Pfam" id="PF13500">
    <property type="entry name" value="AAA_26"/>
    <property type="match status" value="1"/>
</dbReference>
<feature type="binding site" evidence="8">
    <location>
        <begin position="117"/>
        <end position="120"/>
    </location>
    <ligand>
        <name>ATP</name>
        <dbReference type="ChEBI" id="CHEBI:30616"/>
    </ligand>
</feature>
<dbReference type="InterPro" id="IPR027417">
    <property type="entry name" value="P-loop_NTPase"/>
</dbReference>
<dbReference type="CDD" id="cd03109">
    <property type="entry name" value="DTBS"/>
    <property type="match status" value="1"/>
</dbReference>
<evidence type="ECO:0000256" key="3">
    <source>
        <dbReference type="ARBA" id="ARBA00022723"/>
    </source>
</evidence>
<keyword evidence="3 8" id="KW-0479">Metal-binding</keyword>
<evidence type="ECO:0000256" key="8">
    <source>
        <dbReference type="HAMAP-Rule" id="MF_00336"/>
    </source>
</evidence>
<feature type="active site" evidence="8">
    <location>
        <position position="39"/>
    </location>
</feature>
<comment type="function">
    <text evidence="8">Catalyzes a mechanistically unusual reaction, the ATP-dependent insertion of CO2 between the N7 and N8 nitrogen atoms of 7,8-diaminopelargonic acid (DAPA, also called 7,8-diammoniononanoate) to form a ureido ring.</text>
</comment>
<dbReference type="GO" id="GO:0004141">
    <property type="term" value="F:dethiobiotin synthase activity"/>
    <property type="evidence" value="ECO:0007669"/>
    <property type="project" value="UniProtKB-UniRule"/>
</dbReference>
<evidence type="ECO:0000256" key="5">
    <source>
        <dbReference type="ARBA" id="ARBA00022756"/>
    </source>
</evidence>